<protein>
    <recommendedName>
        <fullName evidence="8">Rhodopsin domain-containing protein</fullName>
    </recommendedName>
</protein>
<evidence type="ECO:0000256" key="3">
    <source>
        <dbReference type="ARBA" id="ARBA00022989"/>
    </source>
</evidence>
<keyword evidence="4 7" id="KW-0472">Membrane</keyword>
<dbReference type="PANTHER" id="PTHR33048:SF155">
    <property type="entry name" value="INTEGRAL MEMBRANE PROTEIN"/>
    <property type="match status" value="1"/>
</dbReference>
<dbReference type="OrthoDB" id="3934549at2759"/>
<evidence type="ECO:0000256" key="5">
    <source>
        <dbReference type="ARBA" id="ARBA00038359"/>
    </source>
</evidence>
<comment type="subcellular location">
    <subcellularLocation>
        <location evidence="1">Membrane</location>
        <topology evidence="1">Multi-pass membrane protein</topology>
    </subcellularLocation>
</comment>
<dbReference type="PANTHER" id="PTHR33048">
    <property type="entry name" value="PTH11-LIKE INTEGRAL MEMBRANE PROTEIN (AFU_ORTHOLOGUE AFUA_5G11245)"/>
    <property type="match status" value="1"/>
</dbReference>
<keyword evidence="10" id="KW-1185">Reference proteome</keyword>
<dbReference type="EMBL" id="ML991818">
    <property type="protein sequence ID" value="KAF2232197.1"/>
    <property type="molecule type" value="Genomic_DNA"/>
</dbReference>
<evidence type="ECO:0000259" key="8">
    <source>
        <dbReference type="Pfam" id="PF20684"/>
    </source>
</evidence>
<proteinExistence type="inferred from homology"/>
<feature type="transmembrane region" description="Helical" evidence="7">
    <location>
        <begin position="95"/>
        <end position="122"/>
    </location>
</feature>
<comment type="similarity">
    <text evidence="5">Belongs to the SAT4 family.</text>
</comment>
<name>A0A6A6H2T6_VIRVR</name>
<gene>
    <name evidence="9" type="ORF">EV356DRAFT_258530</name>
</gene>
<feature type="transmembrane region" description="Helical" evidence="7">
    <location>
        <begin position="221"/>
        <end position="238"/>
    </location>
</feature>
<evidence type="ECO:0000256" key="6">
    <source>
        <dbReference type="SAM" id="MobiDB-lite"/>
    </source>
</evidence>
<dbReference type="Proteomes" id="UP000800092">
    <property type="component" value="Unassembled WGS sequence"/>
</dbReference>
<dbReference type="InterPro" id="IPR049326">
    <property type="entry name" value="Rhodopsin_dom_fungi"/>
</dbReference>
<evidence type="ECO:0000313" key="9">
    <source>
        <dbReference type="EMBL" id="KAF2232197.1"/>
    </source>
</evidence>
<dbReference type="InterPro" id="IPR052337">
    <property type="entry name" value="SAT4-like"/>
</dbReference>
<feature type="transmembrane region" description="Helical" evidence="7">
    <location>
        <begin position="187"/>
        <end position="209"/>
    </location>
</feature>
<sequence length="412" mass="45403">MSSKPPHGPPGVDPNFNNAPKLLGAAWSLAALVTVFVGLRLYTRAVLVKNVALDDHILILAVIVTWATAALAQVSCNAGLGRPLYFLPPENVVEALKWVLIAQPVGILAGMLGRISFAVTLLRLPGPHDQVKRATLYGIIVEQVLVNFTFVIIQFAQCGSQVNAIWDPAVAAKAHCWSRNVEYDFGIFQSSTSVATDLALTVVPLWIIWKMQLKLAVKISLGFLLGLSIFAMITTIVKTVEVSKVQNNPDVTVATATLFMWGELEGAMVIIAASISAFKPLFQKIAPHIVTGSAAKIYKLSSHRNDRSNPGNQVMAPVRRRRDDWDFEMLPMNSALHQEKTLSEDPTTHHTSWYSDVDETIIRAPGWEDEERRVQTSLEHSPAPELLPKESLQSNEEALSSHYHTREPKNIV</sequence>
<feature type="transmembrane region" description="Helical" evidence="7">
    <location>
        <begin position="258"/>
        <end position="278"/>
    </location>
</feature>
<evidence type="ECO:0000256" key="1">
    <source>
        <dbReference type="ARBA" id="ARBA00004141"/>
    </source>
</evidence>
<evidence type="ECO:0000256" key="7">
    <source>
        <dbReference type="SAM" id="Phobius"/>
    </source>
</evidence>
<dbReference type="AlphaFoldDB" id="A0A6A6H2T6"/>
<reference evidence="9" key="1">
    <citation type="journal article" date="2020" name="Stud. Mycol.">
        <title>101 Dothideomycetes genomes: a test case for predicting lifestyles and emergence of pathogens.</title>
        <authorList>
            <person name="Haridas S."/>
            <person name="Albert R."/>
            <person name="Binder M."/>
            <person name="Bloem J."/>
            <person name="Labutti K."/>
            <person name="Salamov A."/>
            <person name="Andreopoulos B."/>
            <person name="Baker S."/>
            <person name="Barry K."/>
            <person name="Bills G."/>
            <person name="Bluhm B."/>
            <person name="Cannon C."/>
            <person name="Castanera R."/>
            <person name="Culley D."/>
            <person name="Daum C."/>
            <person name="Ezra D."/>
            <person name="Gonzalez J."/>
            <person name="Henrissat B."/>
            <person name="Kuo A."/>
            <person name="Liang C."/>
            <person name="Lipzen A."/>
            <person name="Lutzoni F."/>
            <person name="Magnuson J."/>
            <person name="Mondo S."/>
            <person name="Nolan M."/>
            <person name="Ohm R."/>
            <person name="Pangilinan J."/>
            <person name="Park H.-J."/>
            <person name="Ramirez L."/>
            <person name="Alfaro M."/>
            <person name="Sun H."/>
            <person name="Tritt A."/>
            <person name="Yoshinaga Y."/>
            <person name="Zwiers L.-H."/>
            <person name="Turgeon B."/>
            <person name="Goodwin S."/>
            <person name="Spatafora J."/>
            <person name="Crous P."/>
            <person name="Grigoriev I."/>
        </authorList>
    </citation>
    <scope>NUCLEOTIDE SEQUENCE</scope>
    <source>
        <strain evidence="9">Tuck. ex Michener</strain>
    </source>
</reference>
<dbReference type="GO" id="GO:0016020">
    <property type="term" value="C:membrane"/>
    <property type="evidence" value="ECO:0007669"/>
    <property type="project" value="UniProtKB-SubCell"/>
</dbReference>
<feature type="region of interest" description="Disordered" evidence="6">
    <location>
        <begin position="371"/>
        <end position="412"/>
    </location>
</feature>
<accession>A0A6A6H2T6</accession>
<evidence type="ECO:0000256" key="4">
    <source>
        <dbReference type="ARBA" id="ARBA00023136"/>
    </source>
</evidence>
<evidence type="ECO:0000313" key="10">
    <source>
        <dbReference type="Proteomes" id="UP000800092"/>
    </source>
</evidence>
<feature type="transmembrane region" description="Helical" evidence="7">
    <location>
        <begin position="55"/>
        <end position="75"/>
    </location>
</feature>
<organism evidence="9 10">
    <name type="scientific">Viridothelium virens</name>
    <name type="common">Speckled blister lichen</name>
    <name type="synonym">Trypethelium virens</name>
    <dbReference type="NCBI Taxonomy" id="1048519"/>
    <lineage>
        <taxon>Eukaryota</taxon>
        <taxon>Fungi</taxon>
        <taxon>Dikarya</taxon>
        <taxon>Ascomycota</taxon>
        <taxon>Pezizomycotina</taxon>
        <taxon>Dothideomycetes</taxon>
        <taxon>Dothideomycetes incertae sedis</taxon>
        <taxon>Trypetheliales</taxon>
        <taxon>Trypetheliaceae</taxon>
        <taxon>Viridothelium</taxon>
    </lineage>
</organism>
<evidence type="ECO:0000256" key="2">
    <source>
        <dbReference type="ARBA" id="ARBA00022692"/>
    </source>
</evidence>
<feature type="domain" description="Rhodopsin" evidence="8">
    <location>
        <begin position="39"/>
        <end position="284"/>
    </location>
</feature>
<keyword evidence="2 7" id="KW-0812">Transmembrane</keyword>
<feature type="transmembrane region" description="Helical" evidence="7">
    <location>
        <begin position="134"/>
        <end position="156"/>
    </location>
</feature>
<dbReference type="Pfam" id="PF20684">
    <property type="entry name" value="Fung_rhodopsin"/>
    <property type="match status" value="1"/>
</dbReference>
<feature type="transmembrane region" description="Helical" evidence="7">
    <location>
        <begin position="22"/>
        <end position="43"/>
    </location>
</feature>
<keyword evidence="3 7" id="KW-1133">Transmembrane helix</keyword>